<dbReference type="Proteomes" id="UP000266016">
    <property type="component" value="Unassembled WGS sequence"/>
</dbReference>
<evidence type="ECO:0000313" key="3">
    <source>
        <dbReference type="EMBL" id="RID81996.1"/>
    </source>
</evidence>
<dbReference type="CDD" id="cd05233">
    <property type="entry name" value="SDR_c"/>
    <property type="match status" value="1"/>
</dbReference>
<organism evidence="3 4">
    <name type="scientific">Peribacillus asahii</name>
    <dbReference type="NCBI Taxonomy" id="228899"/>
    <lineage>
        <taxon>Bacteria</taxon>
        <taxon>Bacillati</taxon>
        <taxon>Bacillota</taxon>
        <taxon>Bacilli</taxon>
        <taxon>Bacillales</taxon>
        <taxon>Bacillaceae</taxon>
        <taxon>Peribacillus</taxon>
    </lineage>
</organism>
<dbReference type="InterPro" id="IPR036291">
    <property type="entry name" value="NAD(P)-bd_dom_sf"/>
</dbReference>
<dbReference type="RefSeq" id="WP_119118768.1">
    <property type="nucleotide sequence ID" value="NZ_QWVS01000055.1"/>
</dbReference>
<dbReference type="GO" id="GO:0016491">
    <property type="term" value="F:oxidoreductase activity"/>
    <property type="evidence" value="ECO:0007669"/>
    <property type="project" value="UniProtKB-KW"/>
</dbReference>
<accession>A0A398B2H7</accession>
<dbReference type="InterPro" id="IPR002347">
    <property type="entry name" value="SDR_fam"/>
</dbReference>
<evidence type="ECO:0000256" key="2">
    <source>
        <dbReference type="ARBA" id="ARBA00023002"/>
    </source>
</evidence>
<dbReference type="PANTHER" id="PTHR42879">
    <property type="entry name" value="3-OXOACYL-(ACYL-CARRIER-PROTEIN) REDUCTASE"/>
    <property type="match status" value="1"/>
</dbReference>
<name>A0A398B2H7_9BACI</name>
<dbReference type="Pfam" id="PF13561">
    <property type="entry name" value="adh_short_C2"/>
    <property type="match status" value="1"/>
</dbReference>
<dbReference type="AlphaFoldDB" id="A0A398B2H7"/>
<dbReference type="InterPro" id="IPR050259">
    <property type="entry name" value="SDR"/>
</dbReference>
<dbReference type="EMBL" id="QWVS01000055">
    <property type="protein sequence ID" value="RID81996.1"/>
    <property type="molecule type" value="Genomic_DNA"/>
</dbReference>
<gene>
    <name evidence="3" type="ORF">D1953_19245</name>
</gene>
<dbReference type="Gene3D" id="3.40.50.720">
    <property type="entry name" value="NAD(P)-binding Rossmann-like Domain"/>
    <property type="match status" value="1"/>
</dbReference>
<keyword evidence="2" id="KW-0560">Oxidoreductase</keyword>
<evidence type="ECO:0000313" key="4">
    <source>
        <dbReference type="Proteomes" id="UP000266016"/>
    </source>
</evidence>
<dbReference type="PRINTS" id="PR00081">
    <property type="entry name" value="GDHRDH"/>
</dbReference>
<sequence>MNSSLQGKNVLITGAAKGIGRGIALAAASEGANIALHYRGSEEEAMKTAKEIEELGGKVTLVQGDLAHLEDIKRIKETLDEKFGHVDCIVNNAGWAQVKSFFQYEPEEWKREVDICFYGVLNLVHTFMPAMMENNQGKFINIVGDSARTGDRNLIVSAAARGGTISFLKSLAIEAGRNNVQCNTVSLGLIDQGELNFNEATLAKVVKQYPLKRLGKVDDVTGIILFLLSESADWITGQVISVNGGHSMLG</sequence>
<reference evidence="3 4" key="1">
    <citation type="submission" date="2018-08" db="EMBL/GenBank/DDBJ databases">
        <title>Bacillus jemisoniae sp. nov., Bacillus chryseoplanitiae sp. nov., Bacillus resnikiae sp. nov., and Bacillus frankliniae sp. nov., isolated from Viking spacecraft and associated surfaces.</title>
        <authorList>
            <person name="Seuylemezian A."/>
            <person name="Vaishampayan P."/>
        </authorList>
    </citation>
    <scope>NUCLEOTIDE SEQUENCE [LARGE SCALE GENOMIC DNA]</scope>
    <source>
        <strain evidence="3 4">MA001</strain>
    </source>
</reference>
<protein>
    <submittedName>
        <fullName evidence="3">SDR family oxidoreductase</fullName>
    </submittedName>
</protein>
<comment type="similarity">
    <text evidence="1">Belongs to the short-chain dehydrogenases/reductases (SDR) family.</text>
</comment>
<dbReference type="SUPFAM" id="SSF51735">
    <property type="entry name" value="NAD(P)-binding Rossmann-fold domains"/>
    <property type="match status" value="1"/>
</dbReference>
<comment type="caution">
    <text evidence="3">The sequence shown here is derived from an EMBL/GenBank/DDBJ whole genome shotgun (WGS) entry which is preliminary data.</text>
</comment>
<dbReference type="FunFam" id="3.40.50.720:FF:000173">
    <property type="entry name" value="3-oxoacyl-[acyl-carrier protein] reductase"/>
    <property type="match status" value="1"/>
</dbReference>
<keyword evidence="4" id="KW-1185">Reference proteome</keyword>
<proteinExistence type="inferred from homology"/>
<evidence type="ECO:0000256" key="1">
    <source>
        <dbReference type="ARBA" id="ARBA00006484"/>
    </source>
</evidence>